<dbReference type="PRINTS" id="PR00417">
    <property type="entry name" value="PRTPISMRASEI"/>
</dbReference>
<dbReference type="Pfam" id="PF01131">
    <property type="entry name" value="Topoisom_bac"/>
    <property type="match status" value="1"/>
</dbReference>
<evidence type="ECO:0000256" key="9">
    <source>
        <dbReference type="ARBA" id="ARBA00032235"/>
    </source>
</evidence>
<comment type="similarity">
    <text evidence="2">Belongs to the type IA topoisomerase family.</text>
</comment>
<evidence type="ECO:0000256" key="3">
    <source>
        <dbReference type="ARBA" id="ARBA00012891"/>
    </source>
</evidence>
<reference evidence="13 14" key="1">
    <citation type="journal article" date="2021" name="Sci. Rep.">
        <title>The distribution of antibiotic resistance genes in chicken gut microbiota commensals.</title>
        <authorList>
            <person name="Juricova H."/>
            <person name="Matiasovicova J."/>
            <person name="Kubasova T."/>
            <person name="Cejkova D."/>
            <person name="Rychlik I."/>
        </authorList>
    </citation>
    <scope>NUCLEOTIDE SEQUENCE [LARGE SCALE GENOMIC DNA]</scope>
    <source>
        <strain evidence="13 14">An423</strain>
    </source>
</reference>
<dbReference type="PROSITE" id="PS52039">
    <property type="entry name" value="TOPO_IA_2"/>
    <property type="match status" value="1"/>
</dbReference>
<gene>
    <name evidence="13" type="ORF">H5982_02400</name>
</gene>
<evidence type="ECO:0000256" key="5">
    <source>
        <dbReference type="ARBA" id="ARBA00023125"/>
    </source>
</evidence>
<dbReference type="SMART" id="SM00493">
    <property type="entry name" value="TOPRIM"/>
    <property type="match status" value="1"/>
</dbReference>
<dbReference type="SMART" id="SM00437">
    <property type="entry name" value="TOP1Ac"/>
    <property type="match status" value="1"/>
</dbReference>
<dbReference type="Gene3D" id="1.10.290.10">
    <property type="entry name" value="Topoisomerase I, domain 4"/>
    <property type="match status" value="1"/>
</dbReference>
<dbReference type="EC" id="5.6.2.1" evidence="3"/>
<dbReference type="Proteomes" id="UP000775500">
    <property type="component" value="Unassembled WGS sequence"/>
</dbReference>
<dbReference type="InterPro" id="IPR013826">
    <property type="entry name" value="Topo_IA_cen_sub3"/>
</dbReference>
<accession>A0ABS2FLQ8</accession>
<evidence type="ECO:0000256" key="1">
    <source>
        <dbReference type="ARBA" id="ARBA00000213"/>
    </source>
</evidence>
<evidence type="ECO:0000256" key="6">
    <source>
        <dbReference type="ARBA" id="ARBA00023235"/>
    </source>
</evidence>
<dbReference type="PANTHER" id="PTHR11390:SF21">
    <property type="entry name" value="DNA TOPOISOMERASE 3-ALPHA"/>
    <property type="match status" value="1"/>
</dbReference>
<evidence type="ECO:0000259" key="12">
    <source>
        <dbReference type="PROSITE" id="PS52039"/>
    </source>
</evidence>
<evidence type="ECO:0000313" key="14">
    <source>
        <dbReference type="Proteomes" id="UP000775500"/>
    </source>
</evidence>
<comment type="caution">
    <text evidence="13">The sequence shown here is derived from an EMBL/GenBank/DDBJ whole genome shotgun (WGS) entry which is preliminary data.</text>
</comment>
<dbReference type="InterPro" id="IPR000380">
    <property type="entry name" value="Topo_IA"/>
</dbReference>
<organism evidence="13 14">
    <name type="scientific">Faecalicoccus acidiformans</name>
    <dbReference type="NCBI Taxonomy" id="915173"/>
    <lineage>
        <taxon>Bacteria</taxon>
        <taxon>Bacillati</taxon>
        <taxon>Bacillota</taxon>
        <taxon>Erysipelotrichia</taxon>
        <taxon>Erysipelotrichales</taxon>
        <taxon>Erysipelotrichaceae</taxon>
        <taxon>Faecalicoccus</taxon>
    </lineage>
</organism>
<feature type="domain" description="Topo IA-type catalytic" evidence="12">
    <location>
        <begin position="167"/>
        <end position="615"/>
    </location>
</feature>
<keyword evidence="6" id="KW-0413">Isomerase</keyword>
<comment type="catalytic activity">
    <reaction evidence="1">
        <text>ATP-independent breakage of single-stranded DNA, followed by passage and rejoining.</text>
        <dbReference type="EC" id="5.6.2.1"/>
    </reaction>
</comment>
<dbReference type="InterPro" id="IPR034144">
    <property type="entry name" value="TOPRIM_TopoIII"/>
</dbReference>
<keyword evidence="5" id="KW-0238">DNA-binding</keyword>
<evidence type="ECO:0000256" key="4">
    <source>
        <dbReference type="ARBA" id="ARBA00023029"/>
    </source>
</evidence>
<feature type="domain" description="Toprim" evidence="11">
    <location>
        <begin position="3"/>
        <end position="149"/>
    </location>
</feature>
<dbReference type="PROSITE" id="PS50880">
    <property type="entry name" value="TOPRIM"/>
    <property type="match status" value="1"/>
</dbReference>
<dbReference type="InterPro" id="IPR013824">
    <property type="entry name" value="Topo_IA_cen_sub1"/>
</dbReference>
<dbReference type="InterPro" id="IPR003602">
    <property type="entry name" value="Topo_IA_DNA-bd_dom"/>
</dbReference>
<dbReference type="InterPro" id="IPR023405">
    <property type="entry name" value="Topo_IA_core_domain"/>
</dbReference>
<name>A0ABS2FLQ8_9FIRM</name>
<evidence type="ECO:0000259" key="11">
    <source>
        <dbReference type="PROSITE" id="PS50880"/>
    </source>
</evidence>
<evidence type="ECO:0000256" key="7">
    <source>
        <dbReference type="ARBA" id="ARBA00030003"/>
    </source>
</evidence>
<dbReference type="Pfam" id="PF01751">
    <property type="entry name" value="Toprim"/>
    <property type="match status" value="1"/>
</dbReference>
<evidence type="ECO:0000256" key="2">
    <source>
        <dbReference type="ARBA" id="ARBA00009446"/>
    </source>
</evidence>
<proteinExistence type="inferred from homology"/>
<dbReference type="InterPro" id="IPR006171">
    <property type="entry name" value="TOPRIM_dom"/>
</dbReference>
<protein>
    <recommendedName>
        <fullName evidence="3">DNA topoisomerase</fullName>
        <ecNumber evidence="3">5.6.2.1</ecNumber>
    </recommendedName>
    <alternativeName>
        <fullName evidence="10">Omega-protein</fullName>
    </alternativeName>
    <alternativeName>
        <fullName evidence="9">Relaxing enzyme</fullName>
    </alternativeName>
    <alternativeName>
        <fullName evidence="7">Swivelase</fullName>
    </alternativeName>
    <alternativeName>
        <fullName evidence="8">Untwisting enzyme</fullName>
    </alternativeName>
</protein>
<dbReference type="EMBL" id="JACJLU010000002">
    <property type="protein sequence ID" value="MBM6830958.1"/>
    <property type="molecule type" value="Genomic_DNA"/>
</dbReference>
<dbReference type="InterPro" id="IPR013825">
    <property type="entry name" value="Topo_IA_cen_sub2"/>
</dbReference>
<dbReference type="RefSeq" id="WP_204684861.1">
    <property type="nucleotide sequence ID" value="NZ_JACJLU010000002.1"/>
</dbReference>
<evidence type="ECO:0000256" key="8">
    <source>
        <dbReference type="ARBA" id="ARBA00031985"/>
    </source>
</evidence>
<dbReference type="Gene3D" id="1.10.460.10">
    <property type="entry name" value="Topoisomerase I, domain 2"/>
    <property type="match status" value="1"/>
</dbReference>
<dbReference type="InterPro" id="IPR003601">
    <property type="entry name" value="Topo_IA_2"/>
</dbReference>
<keyword evidence="14" id="KW-1185">Reference proteome</keyword>
<keyword evidence="4" id="KW-0799">Topoisomerase</keyword>
<dbReference type="Gene3D" id="3.40.50.140">
    <property type="match status" value="1"/>
</dbReference>
<dbReference type="Gene3D" id="2.70.20.10">
    <property type="entry name" value="Topoisomerase I, domain 3"/>
    <property type="match status" value="1"/>
</dbReference>
<dbReference type="SUPFAM" id="SSF56712">
    <property type="entry name" value="Prokaryotic type I DNA topoisomerase"/>
    <property type="match status" value="1"/>
</dbReference>
<evidence type="ECO:0000256" key="10">
    <source>
        <dbReference type="ARBA" id="ARBA00032877"/>
    </source>
</evidence>
<sequence length="738" mass="85215">MSKILVIAEKPELARSIARAIGQGGEENDGLYEDQKYQIISAYGHLLQLKDPEDYDEKYKDRTNIDLLPIYFKSWQKIPTKDKIYKSNKKQDNSYIRKRLQKIGDLLSKTDTVIHAGDPDDEGQLLIDEILDYFQFHGKVYRVLLNDNLEENIRKEFNKPLEDNRKYRPIGNAAYARQMGDMCFGINHSRLASIRLGKHLTIGRVQTPTLNLVVTRDKAISEHEKRNYYDLTANMSIGNKDALFTFKPRKELCEDEKHVYDRNVLEKIKQKETKQTVSNIKFETKIQETHPPLPYNATELQADMNGRYGYSLSETIKITQVLRDKYKAITYNRSDCQYLKEEHFEEAPYVLPVVLKNLKIDVPVDTTIHSRCFDDSKISAHHAIIPQKRKLDLSQMSVKERNVYVAICERYMMQFLPPVKKNICKGVWEDLCQQGTWEYTSSYVLEPGYTAYFDKPKEEPKIESFFNRGTYSGTIKTMEILEKQTKPLPRYTPKTLIKDMCGISKYVKDPEMKKALKAKDDGKEGENGSIGTVATRGDIVDKLIKNGFLEMKGKSIVSTQLGREFCNLLPEDIKSPDTTAKWWLVQEQVKKGENPNYLMQVVVQDFRRHKDTDYLNASLSKQAKDGKESFGKCPCCGKDIYKSKSKKTNKNVYYCSGYKEGCQFSLYEDYKRFNDTIHLTDGKVKKLLSGETINEELTKKDGGTYTAKLKLETKQLNGKVYTNLNVDGYVRKKKKAEG</sequence>
<dbReference type="InterPro" id="IPR013497">
    <property type="entry name" value="Topo_IA_cen"/>
</dbReference>
<dbReference type="SMART" id="SM00436">
    <property type="entry name" value="TOP1Bc"/>
    <property type="match status" value="1"/>
</dbReference>
<evidence type="ECO:0000313" key="13">
    <source>
        <dbReference type="EMBL" id="MBM6830958.1"/>
    </source>
</evidence>
<dbReference type="PANTHER" id="PTHR11390">
    <property type="entry name" value="PROKARYOTIC DNA TOPOISOMERASE"/>
    <property type="match status" value="1"/>
</dbReference>
<dbReference type="CDD" id="cd03362">
    <property type="entry name" value="TOPRIM_TopoIA_TopoIII"/>
    <property type="match status" value="1"/>
</dbReference>